<name>A0ABQ4CR03_9ACTN</name>
<dbReference type="Gene3D" id="3.30.70.3040">
    <property type="match status" value="1"/>
</dbReference>
<dbReference type="Proteomes" id="UP000604117">
    <property type="component" value="Unassembled WGS sequence"/>
</dbReference>
<accession>A0ABQ4CR03</accession>
<proteinExistence type="predicted"/>
<evidence type="ECO:0000313" key="4">
    <source>
        <dbReference type="Proteomes" id="UP000604117"/>
    </source>
</evidence>
<feature type="domain" description="FtsX extracellular" evidence="2">
    <location>
        <begin position="108"/>
        <end position="198"/>
    </location>
</feature>
<dbReference type="InterPro" id="IPR040690">
    <property type="entry name" value="FtsX_ECD"/>
</dbReference>
<protein>
    <recommendedName>
        <fullName evidence="2">FtsX extracellular domain-containing protein</fullName>
    </recommendedName>
</protein>
<keyword evidence="4" id="KW-1185">Reference proteome</keyword>
<keyword evidence="1" id="KW-0472">Membrane</keyword>
<keyword evidence="1" id="KW-0812">Transmembrane</keyword>
<dbReference type="EMBL" id="BONE01000019">
    <property type="protein sequence ID" value="GIF73282.1"/>
    <property type="molecule type" value="Genomic_DNA"/>
</dbReference>
<feature type="transmembrane region" description="Helical" evidence="1">
    <location>
        <begin position="54"/>
        <end position="74"/>
    </location>
</feature>
<gene>
    <name evidence="3" type="ORF">Asi02nite_28000</name>
</gene>
<organism evidence="3 4">
    <name type="scientific">Asanoa siamensis</name>
    <dbReference type="NCBI Taxonomy" id="926357"/>
    <lineage>
        <taxon>Bacteria</taxon>
        <taxon>Bacillati</taxon>
        <taxon>Actinomycetota</taxon>
        <taxon>Actinomycetes</taxon>
        <taxon>Micromonosporales</taxon>
        <taxon>Micromonosporaceae</taxon>
        <taxon>Asanoa</taxon>
    </lineage>
</organism>
<evidence type="ECO:0000313" key="3">
    <source>
        <dbReference type="EMBL" id="GIF73282.1"/>
    </source>
</evidence>
<sequence>MTGHTQRRERPVDQDLKQLFDRALADEPDATPADLAGRAVSLGLARRRSRRRKALVAGGAGATLAAALVVANLAPQRGDPPLRTVPAEFASQINPVCQSPALDGATDLSVFLLPEITDEQRVYVHDLLLENPAAHEVRYESRDEAYARFKRMFSDAPALVEAVKPSHLPESFRVKLTLGSGIAGLTRQAEQAPGVETVIDSRCPAGADVAATP</sequence>
<keyword evidence="1" id="KW-1133">Transmembrane helix</keyword>
<evidence type="ECO:0000259" key="2">
    <source>
        <dbReference type="Pfam" id="PF18075"/>
    </source>
</evidence>
<reference evidence="3 4" key="1">
    <citation type="submission" date="2021-01" db="EMBL/GenBank/DDBJ databases">
        <title>Whole genome shotgun sequence of Asanoa siamensis NBRC 107932.</title>
        <authorList>
            <person name="Komaki H."/>
            <person name="Tamura T."/>
        </authorList>
    </citation>
    <scope>NUCLEOTIDE SEQUENCE [LARGE SCALE GENOMIC DNA]</scope>
    <source>
        <strain evidence="3 4">NBRC 107932</strain>
    </source>
</reference>
<evidence type="ECO:0000256" key="1">
    <source>
        <dbReference type="SAM" id="Phobius"/>
    </source>
</evidence>
<comment type="caution">
    <text evidence="3">The sequence shown here is derived from an EMBL/GenBank/DDBJ whole genome shotgun (WGS) entry which is preliminary data.</text>
</comment>
<dbReference type="Pfam" id="PF18075">
    <property type="entry name" value="FtsX_ECD"/>
    <property type="match status" value="1"/>
</dbReference>